<dbReference type="GO" id="GO:0016791">
    <property type="term" value="F:phosphatase activity"/>
    <property type="evidence" value="ECO:0007669"/>
    <property type="project" value="InterPro"/>
</dbReference>
<dbReference type="InterPro" id="IPR036412">
    <property type="entry name" value="HAD-like_sf"/>
</dbReference>
<evidence type="ECO:0000256" key="1">
    <source>
        <dbReference type="ARBA" id="ARBA00004496"/>
    </source>
</evidence>
<feature type="binding site" evidence="9">
    <location>
        <position position="91"/>
    </location>
    <ligand>
        <name>Zn(2+)</name>
        <dbReference type="ChEBI" id="CHEBI:29105"/>
    </ligand>
</feature>
<dbReference type="Pfam" id="PF13242">
    <property type="entry name" value="Hydrolase_like"/>
    <property type="match status" value="1"/>
</dbReference>
<sequence>MSHAAVFLDRDGVINRAIVRNGKPYPPPDLDSFELLPGVADALTRLKGAGYRLVVVTNQPDIVRGTQDGKVVEAMHDRLRAELPLDGIEMCCDETSDRYKPQPGMLRDAARDLGIDLSRSAMVGDRWRDVDCGKAAGCFTIFIDRGYAESLRAAPDAVCDGLPAAVDVILDRISQPTTLTQVPQ</sequence>
<dbReference type="AlphaFoldDB" id="A0A3S0KUZ0"/>
<feature type="active site" description="Nucleophile" evidence="8">
    <location>
        <position position="9"/>
    </location>
</feature>
<keyword evidence="9" id="KW-0862">Zinc</keyword>
<keyword evidence="11" id="KW-1185">Reference proteome</keyword>
<comment type="cofactor">
    <cofactor evidence="9">
        <name>Mg(2+)</name>
        <dbReference type="ChEBI" id="CHEBI:18420"/>
    </cofactor>
</comment>
<dbReference type="InterPro" id="IPR006543">
    <property type="entry name" value="Histidinol-phos"/>
</dbReference>
<dbReference type="InterPro" id="IPR004446">
    <property type="entry name" value="Heptose_bisP_phosphatase"/>
</dbReference>
<evidence type="ECO:0000256" key="5">
    <source>
        <dbReference type="ARBA" id="ARBA00023277"/>
    </source>
</evidence>
<dbReference type="EMBL" id="RXMA01000034">
    <property type="protein sequence ID" value="RTR15541.1"/>
    <property type="molecule type" value="Genomic_DNA"/>
</dbReference>
<dbReference type="PANTHER" id="PTHR42891">
    <property type="entry name" value="D-GLYCERO-BETA-D-MANNO-HEPTOSE-1,7-BISPHOSPHATE 7-PHOSPHATASE"/>
    <property type="match status" value="1"/>
</dbReference>
<name>A0A3S0KUZ0_9PROT</name>
<dbReference type="PIRSF" id="PIRSF004682">
    <property type="entry name" value="GmhB"/>
    <property type="match status" value="1"/>
</dbReference>
<feature type="binding site" evidence="9">
    <location>
        <position position="9"/>
    </location>
    <ligand>
        <name>Mg(2+)</name>
        <dbReference type="ChEBI" id="CHEBI:18420"/>
    </ligand>
</feature>
<keyword evidence="3 9" id="KW-0479">Metal-binding</keyword>
<dbReference type="NCBIfam" id="TIGR01656">
    <property type="entry name" value="Histidinol-ppas"/>
    <property type="match status" value="1"/>
</dbReference>
<dbReference type="InterPro" id="IPR023214">
    <property type="entry name" value="HAD_sf"/>
</dbReference>
<dbReference type="OrthoDB" id="9814110at2"/>
<dbReference type="GO" id="GO:0005975">
    <property type="term" value="P:carbohydrate metabolic process"/>
    <property type="evidence" value="ECO:0007669"/>
    <property type="project" value="InterPro"/>
</dbReference>
<reference evidence="10 11" key="1">
    <citation type="submission" date="2018-12" db="EMBL/GenBank/DDBJ databases">
        <authorList>
            <person name="Yang Y."/>
        </authorList>
    </citation>
    <scope>NUCLEOTIDE SEQUENCE [LARGE SCALE GENOMIC DNA]</scope>
    <source>
        <strain evidence="10 11">L-25-5w-1</strain>
    </source>
</reference>
<keyword evidence="2 7" id="KW-0963">Cytoplasm</keyword>
<comment type="similarity">
    <text evidence="7">Belongs to the gmhB family.</text>
</comment>
<accession>A0A3S0KUZ0</accession>
<dbReference type="SUPFAM" id="SSF56784">
    <property type="entry name" value="HAD-like"/>
    <property type="match status" value="1"/>
</dbReference>
<evidence type="ECO:0000256" key="7">
    <source>
        <dbReference type="PIRNR" id="PIRNR004682"/>
    </source>
</evidence>
<evidence type="ECO:0000256" key="2">
    <source>
        <dbReference type="ARBA" id="ARBA00022490"/>
    </source>
</evidence>
<dbReference type="PANTHER" id="PTHR42891:SF1">
    <property type="entry name" value="D-GLYCERO-BETA-D-MANNO-HEPTOSE-1,7-BISPHOSPHATE 7-PHOSPHATASE"/>
    <property type="match status" value="1"/>
</dbReference>
<evidence type="ECO:0000256" key="4">
    <source>
        <dbReference type="ARBA" id="ARBA00022801"/>
    </source>
</evidence>
<feature type="active site" description="Nucleophile" evidence="8">
    <location>
        <position position="11"/>
    </location>
</feature>
<evidence type="ECO:0000256" key="3">
    <source>
        <dbReference type="ARBA" id="ARBA00022723"/>
    </source>
</evidence>
<dbReference type="RefSeq" id="WP_126619897.1">
    <property type="nucleotide sequence ID" value="NZ_JBHUCY010000017.1"/>
</dbReference>
<feature type="binding site" evidence="9">
    <location>
        <position position="125"/>
    </location>
    <ligand>
        <name>Mg(2+)</name>
        <dbReference type="ChEBI" id="CHEBI:18420"/>
    </ligand>
</feature>
<dbReference type="Proteomes" id="UP000277007">
    <property type="component" value="Unassembled WGS sequence"/>
</dbReference>
<keyword evidence="4 7" id="KW-0378">Hydrolase</keyword>
<evidence type="ECO:0000256" key="9">
    <source>
        <dbReference type="PIRSR" id="PIRSR004682-4"/>
    </source>
</evidence>
<comment type="caution">
    <text evidence="10">The sequence shown here is derived from an EMBL/GenBank/DDBJ whole genome shotgun (WGS) entry which is preliminary data.</text>
</comment>
<evidence type="ECO:0000313" key="10">
    <source>
        <dbReference type="EMBL" id="RTR15541.1"/>
    </source>
</evidence>
<dbReference type="InterPro" id="IPR006549">
    <property type="entry name" value="HAD-SF_hydro_IIIA"/>
</dbReference>
<protein>
    <recommendedName>
        <fullName evidence="6 7">D,D-heptose 1,7-bisphosphate phosphatase</fullName>
        <ecNumber evidence="7">3.1.3.-</ecNumber>
    </recommendedName>
</protein>
<evidence type="ECO:0000313" key="11">
    <source>
        <dbReference type="Proteomes" id="UP000277007"/>
    </source>
</evidence>
<dbReference type="NCBIfam" id="TIGR01662">
    <property type="entry name" value="HAD-SF-IIIA"/>
    <property type="match status" value="1"/>
</dbReference>
<proteinExistence type="inferred from homology"/>
<dbReference type="GO" id="GO:0046872">
    <property type="term" value="F:metal ion binding"/>
    <property type="evidence" value="ECO:0007669"/>
    <property type="project" value="UniProtKB-KW"/>
</dbReference>
<comment type="cofactor">
    <cofactor evidence="9">
        <name>Zn(2+)</name>
        <dbReference type="ChEBI" id="CHEBI:29105"/>
    </cofactor>
</comment>
<evidence type="ECO:0000256" key="8">
    <source>
        <dbReference type="PIRSR" id="PIRSR004682-1"/>
    </source>
</evidence>
<keyword evidence="9" id="KW-0460">Magnesium</keyword>
<comment type="subcellular location">
    <subcellularLocation>
        <location evidence="1 7">Cytoplasm</location>
    </subcellularLocation>
</comment>
<gene>
    <name evidence="10" type="ORF">EJ903_23090</name>
</gene>
<organism evidence="10 11">
    <name type="scientific">Azospirillum griseum</name>
    <dbReference type="NCBI Taxonomy" id="2496639"/>
    <lineage>
        <taxon>Bacteria</taxon>
        <taxon>Pseudomonadati</taxon>
        <taxon>Pseudomonadota</taxon>
        <taxon>Alphaproteobacteria</taxon>
        <taxon>Rhodospirillales</taxon>
        <taxon>Azospirillaceae</taxon>
        <taxon>Azospirillum</taxon>
    </lineage>
</organism>
<dbReference type="GO" id="GO:0005737">
    <property type="term" value="C:cytoplasm"/>
    <property type="evidence" value="ECO:0007669"/>
    <property type="project" value="UniProtKB-SubCell"/>
</dbReference>
<dbReference type="EC" id="3.1.3.-" evidence="7"/>
<feature type="binding site" evidence="9">
    <location>
        <position position="11"/>
    </location>
    <ligand>
        <name>Mg(2+)</name>
        <dbReference type="ChEBI" id="CHEBI:18420"/>
    </ligand>
</feature>
<keyword evidence="5 7" id="KW-0119">Carbohydrate metabolism</keyword>
<dbReference type="Gene3D" id="3.40.50.1000">
    <property type="entry name" value="HAD superfamily/HAD-like"/>
    <property type="match status" value="1"/>
</dbReference>
<evidence type="ECO:0000256" key="6">
    <source>
        <dbReference type="ARBA" id="ARBA00031828"/>
    </source>
</evidence>